<comment type="caution">
    <text evidence="1">The sequence shown here is derived from an EMBL/GenBank/DDBJ whole genome shotgun (WGS) entry which is preliminary data.</text>
</comment>
<name>A0A3S3PH20_9SPHI</name>
<dbReference type="OrthoDB" id="656959at2"/>
<dbReference type="EMBL" id="SAYW01000003">
    <property type="protein sequence ID" value="RWU07629.1"/>
    <property type="molecule type" value="Genomic_DNA"/>
</dbReference>
<organism evidence="1 2">
    <name type="scientific">Pedobacter chitinilyticus</name>
    <dbReference type="NCBI Taxonomy" id="2233776"/>
    <lineage>
        <taxon>Bacteria</taxon>
        <taxon>Pseudomonadati</taxon>
        <taxon>Bacteroidota</taxon>
        <taxon>Sphingobacteriia</taxon>
        <taxon>Sphingobacteriales</taxon>
        <taxon>Sphingobacteriaceae</taxon>
        <taxon>Pedobacter</taxon>
    </lineage>
</organism>
<reference evidence="1 2" key="1">
    <citation type="submission" date="2018-06" db="EMBL/GenBank/DDBJ databases">
        <title>Pedobacter endophyticus sp. nov., an endophytic bacterium isolated from a leaf of Triticum aestivum.</title>
        <authorList>
            <person name="Zhang L."/>
        </authorList>
    </citation>
    <scope>NUCLEOTIDE SEQUENCE [LARGE SCALE GENOMIC DNA]</scope>
    <source>
        <strain evidence="1 2">CM134L-2</strain>
    </source>
</reference>
<accession>A0A3S3PH20</accession>
<dbReference type="RefSeq" id="WP_128353354.1">
    <property type="nucleotide sequence ID" value="NZ_QMHN01000003.1"/>
</dbReference>
<dbReference type="Proteomes" id="UP000284120">
    <property type="component" value="Unassembled WGS sequence"/>
</dbReference>
<evidence type="ECO:0000313" key="1">
    <source>
        <dbReference type="EMBL" id="RWU07629.1"/>
    </source>
</evidence>
<dbReference type="AlphaFoldDB" id="A0A3S3PH20"/>
<proteinExistence type="predicted"/>
<sequence>MRLICLYISLFIPLMLMGQKNKTKKISVEKAPTSTYYKFGKIKHMSFTKRLQEYPFNKAAQIKLVSFNYEGGQIEDTVYYNPMMPKLHYAICRFPFAEIKTINYIQVDRLSDIIYNYGYIIRPEIVNLTKCYIPRNGVLFLNEDGKVFEFIEICFACKKLAYSYHDKANAEDFERPAFKVLRDFFIKNGLEYGLTKLFEGQTMGNWDDEN</sequence>
<evidence type="ECO:0000313" key="2">
    <source>
        <dbReference type="Proteomes" id="UP000284120"/>
    </source>
</evidence>
<protein>
    <submittedName>
        <fullName evidence="1">Uncharacterized protein</fullName>
    </submittedName>
</protein>
<keyword evidence="2" id="KW-1185">Reference proteome</keyword>
<gene>
    <name evidence="1" type="ORF">DPV69_11650</name>
</gene>